<keyword evidence="4" id="KW-1185">Reference proteome</keyword>
<evidence type="ECO:0000313" key="4">
    <source>
        <dbReference type="Proteomes" id="UP001181622"/>
    </source>
</evidence>
<accession>A0ABU1DG63</accession>
<evidence type="ECO:0000313" key="3">
    <source>
        <dbReference type="EMBL" id="MDR4307089.1"/>
    </source>
</evidence>
<protein>
    <submittedName>
        <fullName evidence="3">Uncharacterized protein</fullName>
    </submittedName>
</protein>
<name>A0ABU1DG63_9HYPH</name>
<feature type="signal peptide" evidence="2">
    <location>
        <begin position="1"/>
        <end position="32"/>
    </location>
</feature>
<evidence type="ECO:0000256" key="1">
    <source>
        <dbReference type="SAM" id="MobiDB-lite"/>
    </source>
</evidence>
<feature type="compositionally biased region" description="Basic and acidic residues" evidence="1">
    <location>
        <begin position="61"/>
        <end position="82"/>
    </location>
</feature>
<dbReference type="Proteomes" id="UP001181622">
    <property type="component" value="Unassembled WGS sequence"/>
</dbReference>
<proteinExistence type="predicted"/>
<keyword evidence="2" id="KW-0732">Signal</keyword>
<sequence>MAFKTENLVRNFRRAGPPALLAACLAVGPAFAQTTVVTQEPSVEKTETKIKEKNNGDVVVKQKEKSDDVTVKSKTKIDDDSSKTTTVVR</sequence>
<dbReference type="RefSeq" id="WP_309391577.1">
    <property type="nucleotide sequence ID" value="NZ_JADBEO010000019.1"/>
</dbReference>
<organism evidence="3 4">
    <name type="scientific">Chelatococcus sambhunathii</name>
    <dbReference type="NCBI Taxonomy" id="363953"/>
    <lineage>
        <taxon>Bacteria</taxon>
        <taxon>Pseudomonadati</taxon>
        <taxon>Pseudomonadota</taxon>
        <taxon>Alphaproteobacteria</taxon>
        <taxon>Hyphomicrobiales</taxon>
        <taxon>Chelatococcaceae</taxon>
        <taxon>Chelatococcus</taxon>
    </lineage>
</organism>
<feature type="chain" id="PRO_5045488485" evidence="2">
    <location>
        <begin position="33"/>
        <end position="89"/>
    </location>
</feature>
<feature type="region of interest" description="Disordered" evidence="1">
    <location>
        <begin position="61"/>
        <end position="89"/>
    </location>
</feature>
<gene>
    <name evidence="3" type="ORF">IHQ68_10705</name>
</gene>
<comment type="caution">
    <text evidence="3">The sequence shown here is derived from an EMBL/GenBank/DDBJ whole genome shotgun (WGS) entry which is preliminary data.</text>
</comment>
<dbReference type="EMBL" id="JADBEO010000019">
    <property type="protein sequence ID" value="MDR4307089.1"/>
    <property type="molecule type" value="Genomic_DNA"/>
</dbReference>
<reference evidence="3" key="1">
    <citation type="submission" date="2020-10" db="EMBL/GenBank/DDBJ databases">
        <authorList>
            <person name="Abbas A."/>
            <person name="Razzaq R."/>
            <person name="Waqas M."/>
            <person name="Abbas N."/>
            <person name="Nielsen T.K."/>
            <person name="Hansen L.H."/>
            <person name="Hussain S."/>
            <person name="Shahid M."/>
        </authorList>
    </citation>
    <scope>NUCLEOTIDE SEQUENCE</scope>
    <source>
        <strain evidence="3">S14</strain>
    </source>
</reference>
<evidence type="ECO:0000256" key="2">
    <source>
        <dbReference type="SAM" id="SignalP"/>
    </source>
</evidence>